<proteinExistence type="predicted"/>
<evidence type="ECO:0000313" key="2">
    <source>
        <dbReference type="Proteomes" id="UP001499930"/>
    </source>
</evidence>
<reference evidence="1 2" key="1">
    <citation type="journal article" date="2019" name="Int. J. Syst. Evol. Microbiol.">
        <title>The Global Catalogue of Microorganisms (GCM) 10K type strain sequencing project: providing services to taxonomists for standard genome sequencing and annotation.</title>
        <authorList>
            <consortium name="The Broad Institute Genomics Platform"/>
            <consortium name="The Broad Institute Genome Sequencing Center for Infectious Disease"/>
            <person name="Wu L."/>
            <person name="Ma J."/>
        </authorList>
    </citation>
    <scope>NUCLEOTIDE SEQUENCE [LARGE SCALE GENOMIC DNA]</scope>
    <source>
        <strain evidence="1 2">JCM 3106</strain>
    </source>
</reference>
<protein>
    <submittedName>
        <fullName evidence="1">Crosslink repair DNA glycosylase YcaQ family protein</fullName>
    </submittedName>
</protein>
<keyword evidence="2" id="KW-1185">Reference proteome</keyword>
<evidence type="ECO:0000313" key="1">
    <source>
        <dbReference type="EMBL" id="GAA2992687.1"/>
    </source>
</evidence>
<dbReference type="RefSeq" id="WP_344889273.1">
    <property type="nucleotide sequence ID" value="NZ_BAAAWD010000006.1"/>
</dbReference>
<dbReference type="EMBL" id="BAAAWD010000006">
    <property type="protein sequence ID" value="GAA2992687.1"/>
    <property type="molecule type" value="Genomic_DNA"/>
</dbReference>
<dbReference type="Pfam" id="PF06224">
    <property type="entry name" value="AlkZ-like"/>
    <property type="match status" value="1"/>
</dbReference>
<name>A0ABN3XSV4_9ACTN</name>
<dbReference type="Proteomes" id="UP001499930">
    <property type="component" value="Unassembled WGS sequence"/>
</dbReference>
<dbReference type="PANTHER" id="PTHR30528:SF0">
    <property type="entry name" value="CYTOPLASMIC PROTEIN"/>
    <property type="match status" value="1"/>
</dbReference>
<gene>
    <name evidence="1" type="ORF">GCM10017559_11100</name>
</gene>
<comment type="caution">
    <text evidence="1">The sequence shown here is derived from an EMBL/GenBank/DDBJ whole genome shotgun (WGS) entry which is preliminary data.</text>
</comment>
<accession>A0ABN3XSV4</accession>
<dbReference type="InterPro" id="IPR009351">
    <property type="entry name" value="AlkZ-like"/>
</dbReference>
<sequence length="395" mass="43345">MKLSLSPDEARRVILHAQGFLGAQARRGGVPATLRRLGAVQLDTISVLARSHELVAYARLGAVGRAAVERAYWDEPARAFEYWCHAACILPIGDWPLYAFRRRYFRARRFRWHEVPDSVGKVLHLVRENGPITTADIGGAKKGGPWWDWSDSKIAIEWLLDTGEVVCTRRVGWRRVYDLAERAVPADLLAEDLSDAECVTRLAGMAGRALGVATRADLVDFLRLKAPEASLLDRCLAEGITGLVPVRVPGWPERAADAWADPAALEAAPSGRHRTTLLSPFDSLVWDRARTARVFGFNHRLEAYVPREKRVHGYFTMPVLAGGRLIGRVDPAREGSVLVARQVSLEAGVTPARGAAPLAAALREAAGWVGCETVRVDRVDAALAGPLRDALNREP</sequence>
<dbReference type="PANTHER" id="PTHR30528">
    <property type="entry name" value="CYTOPLASMIC PROTEIN"/>
    <property type="match status" value="1"/>
</dbReference>
<organism evidence="1 2">
    <name type="scientific">Streptosporangium longisporum</name>
    <dbReference type="NCBI Taxonomy" id="46187"/>
    <lineage>
        <taxon>Bacteria</taxon>
        <taxon>Bacillati</taxon>
        <taxon>Actinomycetota</taxon>
        <taxon>Actinomycetes</taxon>
        <taxon>Streptosporangiales</taxon>
        <taxon>Streptosporangiaceae</taxon>
        <taxon>Streptosporangium</taxon>
    </lineage>
</organism>